<evidence type="ECO:0000313" key="5">
    <source>
        <dbReference type="Proteomes" id="UP000019141"/>
    </source>
</evidence>
<dbReference type="CDD" id="cd04301">
    <property type="entry name" value="NAT_SF"/>
    <property type="match status" value="1"/>
</dbReference>
<protein>
    <recommendedName>
        <fullName evidence="3">N-acetyltransferase domain-containing protein</fullName>
    </recommendedName>
</protein>
<evidence type="ECO:0000256" key="2">
    <source>
        <dbReference type="ARBA" id="ARBA00023315"/>
    </source>
</evidence>
<evidence type="ECO:0000256" key="1">
    <source>
        <dbReference type="ARBA" id="ARBA00022679"/>
    </source>
</evidence>
<dbReference type="GO" id="GO:0016747">
    <property type="term" value="F:acyltransferase activity, transferring groups other than amino-acyl groups"/>
    <property type="evidence" value="ECO:0007669"/>
    <property type="project" value="InterPro"/>
</dbReference>
<dbReference type="InterPro" id="IPR016181">
    <property type="entry name" value="Acyl_CoA_acyltransferase"/>
</dbReference>
<proteinExistence type="predicted"/>
<dbReference type="EMBL" id="AZHW01000590">
    <property type="protein sequence ID" value="ETW98076.1"/>
    <property type="molecule type" value="Genomic_DNA"/>
</dbReference>
<reference evidence="4 5" key="1">
    <citation type="journal article" date="2014" name="Nature">
        <title>An environmental bacterial taxon with a large and distinct metabolic repertoire.</title>
        <authorList>
            <person name="Wilson M.C."/>
            <person name="Mori T."/>
            <person name="Ruckert C."/>
            <person name="Uria A.R."/>
            <person name="Helf M.J."/>
            <person name="Takada K."/>
            <person name="Gernert C."/>
            <person name="Steffens U.A."/>
            <person name="Heycke N."/>
            <person name="Schmitt S."/>
            <person name="Rinke C."/>
            <person name="Helfrich E.J."/>
            <person name="Brachmann A.O."/>
            <person name="Gurgui C."/>
            <person name="Wakimoto T."/>
            <person name="Kracht M."/>
            <person name="Crusemann M."/>
            <person name="Hentschel U."/>
            <person name="Abe I."/>
            <person name="Matsunaga S."/>
            <person name="Kalinowski J."/>
            <person name="Takeyama H."/>
            <person name="Piel J."/>
        </authorList>
    </citation>
    <scope>NUCLEOTIDE SEQUENCE [LARGE SCALE GENOMIC DNA]</scope>
    <source>
        <strain evidence="5">TSY1</strain>
    </source>
</reference>
<dbReference type="HOGENOM" id="CLU_884765_0_0_7"/>
<evidence type="ECO:0000313" key="4">
    <source>
        <dbReference type="EMBL" id="ETW98076.1"/>
    </source>
</evidence>
<name>W4LL45_ENTF1</name>
<evidence type="ECO:0000259" key="3">
    <source>
        <dbReference type="PROSITE" id="PS51186"/>
    </source>
</evidence>
<feature type="domain" description="N-acetyltransferase" evidence="3">
    <location>
        <begin position="160"/>
        <end position="314"/>
    </location>
</feature>
<feature type="domain" description="N-acetyltransferase" evidence="3">
    <location>
        <begin position="5"/>
        <end position="165"/>
    </location>
</feature>
<gene>
    <name evidence="4" type="ORF">ETSY1_20255</name>
</gene>
<organism evidence="4 5">
    <name type="scientific">Entotheonella factor</name>
    <dbReference type="NCBI Taxonomy" id="1429438"/>
    <lineage>
        <taxon>Bacteria</taxon>
        <taxon>Pseudomonadati</taxon>
        <taxon>Nitrospinota/Tectimicrobiota group</taxon>
        <taxon>Candidatus Tectimicrobiota</taxon>
        <taxon>Candidatus Entotheonellia</taxon>
        <taxon>Candidatus Entotheonellales</taxon>
        <taxon>Candidatus Entotheonellaceae</taxon>
        <taxon>Candidatus Entotheonella</taxon>
    </lineage>
</organism>
<keyword evidence="5" id="KW-1185">Reference proteome</keyword>
<sequence length="314" mass="35630">MTYIIDLKTVSPSELAQFWQREVQRWREQLFWDVSDRFDTLRRVLERRGLQGVALRIGTQIEGYAYYIISGRLGVLAGLDLAPGWAGTEAAKTLLQAALHALWQHGPTRIESPFLSFDGTWLPPAFEAQGFLTYWREFLRLQIDEQLDDWLEPPKPSLPMALEPWHNAHLPEAAEIMHAAYEGEVDTEMSALYRTVGGCRLILEQILHQRNSGVPIDRASAFVRHRGEGIGFIVITEIAPQQGHLAQVAVRPAYQRQGLGHLLLKYSLSQLAALEFNTLSLLVSRCNARALRLYQVMGFQAILAFPVFAWEPDI</sequence>
<dbReference type="Pfam" id="PF00583">
    <property type="entry name" value="Acetyltransf_1"/>
    <property type="match status" value="1"/>
</dbReference>
<dbReference type="InterPro" id="IPR050832">
    <property type="entry name" value="Bact_Acetyltransf"/>
</dbReference>
<dbReference type="InterPro" id="IPR000182">
    <property type="entry name" value="GNAT_dom"/>
</dbReference>
<keyword evidence="1" id="KW-0808">Transferase</keyword>
<comment type="caution">
    <text evidence="4">The sequence shown here is derived from an EMBL/GenBank/DDBJ whole genome shotgun (WGS) entry which is preliminary data.</text>
</comment>
<dbReference type="Gene3D" id="3.40.630.30">
    <property type="match status" value="1"/>
</dbReference>
<keyword evidence="2" id="KW-0012">Acyltransferase</keyword>
<dbReference type="SUPFAM" id="SSF55729">
    <property type="entry name" value="Acyl-CoA N-acyltransferases (Nat)"/>
    <property type="match status" value="2"/>
</dbReference>
<dbReference type="AlphaFoldDB" id="W4LL45"/>
<dbReference type="PANTHER" id="PTHR43877">
    <property type="entry name" value="AMINOALKYLPHOSPHONATE N-ACETYLTRANSFERASE-RELATED-RELATED"/>
    <property type="match status" value="1"/>
</dbReference>
<dbReference type="Proteomes" id="UP000019141">
    <property type="component" value="Unassembled WGS sequence"/>
</dbReference>
<dbReference type="PROSITE" id="PS51186">
    <property type="entry name" value="GNAT"/>
    <property type="match status" value="2"/>
</dbReference>
<accession>W4LL45</accession>